<name>A0AA38G6H2_TAXCH</name>
<dbReference type="SUPFAM" id="SSF53756">
    <property type="entry name" value="UDP-Glycosyltransferase/glycogen phosphorylase"/>
    <property type="match status" value="1"/>
</dbReference>
<dbReference type="OMA" id="TEYIHEK"/>
<dbReference type="GO" id="GO:0080043">
    <property type="term" value="F:quercetin 3-O-glucosyltransferase activity"/>
    <property type="evidence" value="ECO:0007669"/>
    <property type="project" value="TreeGrafter"/>
</dbReference>
<keyword evidence="2" id="KW-0812">Transmembrane</keyword>
<dbReference type="AlphaFoldDB" id="A0AA38G6H2"/>
<dbReference type="Proteomes" id="UP000824469">
    <property type="component" value="Unassembled WGS sequence"/>
</dbReference>
<dbReference type="EMBL" id="JAHRHJ020000004">
    <property type="protein sequence ID" value="KAH9317621.1"/>
    <property type="molecule type" value="Genomic_DNA"/>
</dbReference>
<proteinExistence type="inferred from homology"/>
<gene>
    <name evidence="4" type="ORF">KI387_019390</name>
</gene>
<evidence type="ECO:0000313" key="4">
    <source>
        <dbReference type="EMBL" id="KAH9317621.1"/>
    </source>
</evidence>
<comment type="similarity">
    <text evidence="1">Belongs to the UDP-glycosyltransferase family.</text>
</comment>
<dbReference type="GO" id="GO:0080044">
    <property type="term" value="F:quercetin 7-O-glucosyltransferase activity"/>
    <property type="evidence" value="ECO:0007669"/>
    <property type="project" value="TreeGrafter"/>
</dbReference>
<dbReference type="PANTHER" id="PTHR11926">
    <property type="entry name" value="GLUCOSYL/GLUCURONOSYL TRANSFERASES"/>
    <property type="match status" value="1"/>
</dbReference>
<comment type="caution">
    <text evidence="4">The sequence shown here is derived from an EMBL/GenBank/DDBJ whole genome shotgun (WGS) entry which is preliminary data.</text>
</comment>
<protein>
    <recommendedName>
        <fullName evidence="3">Glycosyltransferase N-terminal domain-containing protein</fullName>
    </recommendedName>
</protein>
<reference evidence="4 5" key="1">
    <citation type="journal article" date="2021" name="Nat. Plants">
        <title>The Taxus genome provides insights into paclitaxel biosynthesis.</title>
        <authorList>
            <person name="Xiong X."/>
            <person name="Gou J."/>
            <person name="Liao Q."/>
            <person name="Li Y."/>
            <person name="Zhou Q."/>
            <person name="Bi G."/>
            <person name="Li C."/>
            <person name="Du R."/>
            <person name="Wang X."/>
            <person name="Sun T."/>
            <person name="Guo L."/>
            <person name="Liang H."/>
            <person name="Lu P."/>
            <person name="Wu Y."/>
            <person name="Zhang Z."/>
            <person name="Ro D.K."/>
            <person name="Shang Y."/>
            <person name="Huang S."/>
            <person name="Yan J."/>
        </authorList>
    </citation>
    <scope>NUCLEOTIDE SEQUENCE [LARGE SCALE GENOMIC DNA]</scope>
    <source>
        <strain evidence="4">Ta-2019</strain>
    </source>
</reference>
<keyword evidence="2" id="KW-1133">Transmembrane helix</keyword>
<organism evidence="4 5">
    <name type="scientific">Taxus chinensis</name>
    <name type="common">Chinese yew</name>
    <name type="synonym">Taxus wallichiana var. chinensis</name>
    <dbReference type="NCBI Taxonomy" id="29808"/>
    <lineage>
        <taxon>Eukaryota</taxon>
        <taxon>Viridiplantae</taxon>
        <taxon>Streptophyta</taxon>
        <taxon>Embryophyta</taxon>
        <taxon>Tracheophyta</taxon>
        <taxon>Spermatophyta</taxon>
        <taxon>Pinopsida</taxon>
        <taxon>Pinidae</taxon>
        <taxon>Conifers II</taxon>
        <taxon>Cupressales</taxon>
        <taxon>Taxaceae</taxon>
        <taxon>Taxus</taxon>
    </lineage>
</organism>
<feature type="transmembrane region" description="Helical" evidence="2">
    <location>
        <begin position="130"/>
        <end position="149"/>
    </location>
</feature>
<keyword evidence="2" id="KW-0472">Membrane</keyword>
<evidence type="ECO:0000259" key="3">
    <source>
        <dbReference type="Pfam" id="PF26168"/>
    </source>
</evidence>
<accession>A0AA38G6H2</accession>
<feature type="non-terminal residue" evidence="4">
    <location>
        <position position="186"/>
    </location>
</feature>
<evidence type="ECO:0000256" key="2">
    <source>
        <dbReference type="SAM" id="Phobius"/>
    </source>
</evidence>
<feature type="domain" description="Glycosyltransferase N-terminal" evidence="3">
    <location>
        <begin position="11"/>
        <end position="43"/>
    </location>
</feature>
<evidence type="ECO:0000313" key="5">
    <source>
        <dbReference type="Proteomes" id="UP000824469"/>
    </source>
</evidence>
<dbReference type="PANTHER" id="PTHR11926:SF774">
    <property type="entry name" value="UDP-GLYCOSYLTRANSFERASE 85A1-RELATED"/>
    <property type="match status" value="1"/>
</dbReference>
<dbReference type="Gene3D" id="3.40.50.2000">
    <property type="entry name" value="Glycogen Phosphorylase B"/>
    <property type="match status" value="1"/>
</dbReference>
<evidence type="ECO:0000256" key="1">
    <source>
        <dbReference type="ARBA" id="ARBA00009995"/>
    </source>
</evidence>
<sequence length="186" mass="20891">MAIQNRPHAFMLPFPAQGHVKPMMQLSKILSARGYCITFVNTEYIHEKIIISGSTKSMADFRYETIPDDLPPEHGRTQQLDELCKSLENNSPAHLEKLVEKLNELPDVPPFTCICYDGCMSWAQRTATRLGIPGIAFWTTSACGFYIYLSAPLLMEKGYIPLKDKSCLTNGYLEKEISCIPGMPVV</sequence>
<dbReference type="InterPro" id="IPR058980">
    <property type="entry name" value="Glyco_transf_N"/>
</dbReference>
<dbReference type="Pfam" id="PF26168">
    <property type="entry name" value="Glyco_transf_N"/>
    <property type="match status" value="1"/>
</dbReference>
<keyword evidence="5" id="KW-1185">Reference proteome</keyword>